<evidence type="ECO:0000256" key="4">
    <source>
        <dbReference type="ARBA" id="ARBA00022475"/>
    </source>
</evidence>
<evidence type="ECO:0000256" key="5">
    <source>
        <dbReference type="ARBA" id="ARBA00022519"/>
    </source>
</evidence>
<gene>
    <name evidence="13" type="ORF">LCGC14_0503120</name>
</gene>
<keyword evidence="7 10" id="KW-1133">Transmembrane helix</keyword>
<dbReference type="Pfam" id="PF25994">
    <property type="entry name" value="HH_AprE"/>
    <property type="match status" value="1"/>
</dbReference>
<dbReference type="AlphaFoldDB" id="A0A0F9UQ77"/>
<evidence type="ECO:0000256" key="2">
    <source>
        <dbReference type="ARBA" id="ARBA00009477"/>
    </source>
</evidence>
<keyword evidence="6 10" id="KW-0812">Transmembrane</keyword>
<reference evidence="13" key="1">
    <citation type="journal article" date="2015" name="Nature">
        <title>Complex archaea that bridge the gap between prokaryotes and eukaryotes.</title>
        <authorList>
            <person name="Spang A."/>
            <person name="Saw J.H."/>
            <person name="Jorgensen S.L."/>
            <person name="Zaremba-Niedzwiedzka K."/>
            <person name="Martijn J."/>
            <person name="Lind A.E."/>
            <person name="van Eijk R."/>
            <person name="Schleper C."/>
            <person name="Guy L."/>
            <person name="Ettema T.J."/>
        </authorList>
    </citation>
    <scope>NUCLEOTIDE SEQUENCE</scope>
</reference>
<dbReference type="Pfam" id="PF26002">
    <property type="entry name" value="Beta-barrel_AprE"/>
    <property type="match status" value="1"/>
</dbReference>
<dbReference type="PANTHER" id="PTHR30386">
    <property type="entry name" value="MEMBRANE FUSION SUBUNIT OF EMRAB-TOLC MULTIDRUG EFFLUX PUMP"/>
    <property type="match status" value="1"/>
</dbReference>
<evidence type="ECO:0000256" key="6">
    <source>
        <dbReference type="ARBA" id="ARBA00022692"/>
    </source>
</evidence>
<feature type="transmembrane region" description="Helical" evidence="10">
    <location>
        <begin position="24"/>
        <end position="43"/>
    </location>
</feature>
<sequence length="445" mass="49072">MSRRGKEAIEEWYLDVPRSIRRPLLAGALIITAIFGGFGAWAATAPLAAAVVTPGSFVATGRNKQVQHLEGGIIRKILVNEGEHVDKGQIIIILDKTAARTNVRRLTLRLALFEARSLRLQAMMTGSDSPDFSRIHVEDEDIAERERIIGSQRSLFIAETKGLEGNISIAEKNRDSLRSRIQGATAQKQAIETQQSLIAEEMAAKRSLFKQGLYRRSDLFAIERAAAEAAGMLGKLESDIGDFESQVTRLNGQIEQIRQEFRQKATDEVQGVLAEIDDMREQMMSARAVLDRSEIRAPASGILIRLNYHTAGGVIESGKEIAEILPDGDRLVIETVVNPRDIDDVHVGQAAGVRLMSFSQRTTPQLTGEVVYVSADTVSDPRAGKSGDVYIARIALAKDQIDRVSQLTITPGMPADVFIQTATRTFFDYVTKPVRDSMERAFLEK</sequence>
<evidence type="ECO:0000256" key="10">
    <source>
        <dbReference type="SAM" id="Phobius"/>
    </source>
</evidence>
<evidence type="ECO:0000256" key="9">
    <source>
        <dbReference type="SAM" id="Coils"/>
    </source>
</evidence>
<feature type="domain" description="AprE-like long alpha-helical hairpin" evidence="11">
    <location>
        <begin position="99"/>
        <end position="288"/>
    </location>
</feature>
<dbReference type="InterPro" id="IPR010129">
    <property type="entry name" value="T1SS_HlyD"/>
</dbReference>
<protein>
    <submittedName>
        <fullName evidence="13">Uncharacterized protein</fullName>
    </submittedName>
</protein>
<dbReference type="NCBIfam" id="TIGR01843">
    <property type="entry name" value="type_I_hlyD"/>
    <property type="match status" value="1"/>
</dbReference>
<comment type="subcellular location">
    <subcellularLocation>
        <location evidence="1">Cell inner membrane</location>
        <topology evidence="1">Single-pass membrane protein</topology>
    </subcellularLocation>
</comment>
<dbReference type="PANTHER" id="PTHR30386:SF17">
    <property type="entry name" value="ALKALINE PROTEASE SECRETION PROTEIN APRE"/>
    <property type="match status" value="1"/>
</dbReference>
<keyword evidence="3" id="KW-0813">Transport</keyword>
<evidence type="ECO:0000313" key="13">
    <source>
        <dbReference type="EMBL" id="KKN63306.1"/>
    </source>
</evidence>
<organism evidence="13">
    <name type="scientific">marine sediment metagenome</name>
    <dbReference type="NCBI Taxonomy" id="412755"/>
    <lineage>
        <taxon>unclassified sequences</taxon>
        <taxon>metagenomes</taxon>
        <taxon>ecological metagenomes</taxon>
    </lineage>
</organism>
<keyword evidence="5" id="KW-0997">Cell inner membrane</keyword>
<accession>A0A0F9UQ77</accession>
<dbReference type="EMBL" id="LAZR01000594">
    <property type="protein sequence ID" value="KKN63306.1"/>
    <property type="molecule type" value="Genomic_DNA"/>
</dbReference>
<keyword evidence="8 10" id="KW-0472">Membrane</keyword>
<evidence type="ECO:0000256" key="1">
    <source>
        <dbReference type="ARBA" id="ARBA00004377"/>
    </source>
</evidence>
<feature type="domain" description="AprE-like beta-barrel" evidence="12">
    <location>
        <begin position="331"/>
        <end position="421"/>
    </location>
</feature>
<evidence type="ECO:0000259" key="12">
    <source>
        <dbReference type="Pfam" id="PF26002"/>
    </source>
</evidence>
<dbReference type="Gene3D" id="2.40.30.170">
    <property type="match status" value="1"/>
</dbReference>
<proteinExistence type="inferred from homology"/>
<keyword evidence="4" id="KW-1003">Cell membrane</keyword>
<dbReference type="InterPro" id="IPR050739">
    <property type="entry name" value="MFP"/>
</dbReference>
<feature type="coiled-coil region" evidence="9">
    <location>
        <begin position="240"/>
        <end position="296"/>
    </location>
</feature>
<dbReference type="InterPro" id="IPR058982">
    <property type="entry name" value="Beta-barrel_AprE"/>
</dbReference>
<comment type="similarity">
    <text evidence="2">Belongs to the membrane fusion protein (MFP) (TC 8.A.1) family.</text>
</comment>
<evidence type="ECO:0000256" key="3">
    <source>
        <dbReference type="ARBA" id="ARBA00022448"/>
    </source>
</evidence>
<dbReference type="GO" id="GO:0015031">
    <property type="term" value="P:protein transport"/>
    <property type="evidence" value="ECO:0007669"/>
    <property type="project" value="InterPro"/>
</dbReference>
<keyword evidence="9" id="KW-0175">Coiled coil</keyword>
<dbReference type="PRINTS" id="PR01490">
    <property type="entry name" value="RTXTOXIND"/>
</dbReference>
<evidence type="ECO:0000259" key="11">
    <source>
        <dbReference type="Pfam" id="PF25994"/>
    </source>
</evidence>
<evidence type="ECO:0000256" key="8">
    <source>
        <dbReference type="ARBA" id="ARBA00023136"/>
    </source>
</evidence>
<evidence type="ECO:0000256" key="7">
    <source>
        <dbReference type="ARBA" id="ARBA00022989"/>
    </source>
</evidence>
<dbReference type="InterPro" id="IPR058781">
    <property type="entry name" value="HH_AprE-like"/>
</dbReference>
<name>A0A0F9UQ77_9ZZZZ</name>
<comment type="caution">
    <text evidence="13">The sequence shown here is derived from an EMBL/GenBank/DDBJ whole genome shotgun (WGS) entry which is preliminary data.</text>
</comment>
<dbReference type="GO" id="GO:0005886">
    <property type="term" value="C:plasma membrane"/>
    <property type="evidence" value="ECO:0007669"/>
    <property type="project" value="UniProtKB-SubCell"/>
</dbReference>
<feature type="coiled-coil region" evidence="9">
    <location>
        <begin position="167"/>
        <end position="194"/>
    </location>
</feature>